<evidence type="ECO:0000313" key="2">
    <source>
        <dbReference type="Proteomes" id="UP000050360"/>
    </source>
</evidence>
<dbReference type="InterPro" id="IPR029063">
    <property type="entry name" value="SAM-dependent_MTases_sf"/>
</dbReference>
<gene>
    <name evidence="1" type="ORF">MPEBLZ_03463</name>
</gene>
<name>A0A0P8A1U9_9EURY</name>
<reference evidence="1 2" key="1">
    <citation type="submission" date="2015-09" db="EMBL/GenBank/DDBJ databases">
        <title>A metagenomics-based metabolic model of nitrate-dependent anaerobic oxidation of methane by Methanoperedens-like archaea.</title>
        <authorList>
            <person name="Arshad A."/>
            <person name="Speth D.R."/>
            <person name="De Graaf R.M."/>
            <person name="Op Den Camp H.J."/>
            <person name="Jetten M.S."/>
            <person name="Welte C.U."/>
        </authorList>
    </citation>
    <scope>NUCLEOTIDE SEQUENCE [LARGE SCALE GENOMIC DNA]</scope>
</reference>
<keyword evidence="1" id="KW-0489">Methyltransferase</keyword>
<protein>
    <submittedName>
        <fullName evidence="1">Methyltransferase</fullName>
    </submittedName>
</protein>
<organism evidence="1 2">
    <name type="scientific">Candidatus Methanoperedens nitratireducens</name>
    <dbReference type="NCBI Taxonomy" id="1392998"/>
    <lineage>
        <taxon>Archaea</taxon>
        <taxon>Methanobacteriati</taxon>
        <taxon>Methanobacteriota</taxon>
        <taxon>Stenosarchaea group</taxon>
        <taxon>Methanomicrobia</taxon>
        <taxon>Methanosarcinales</taxon>
        <taxon>ANME-2 cluster</taxon>
        <taxon>Candidatus Methanoperedentaceae</taxon>
        <taxon>Candidatus Methanoperedens</taxon>
    </lineage>
</organism>
<accession>A0A0P8A1U9</accession>
<dbReference type="EMBL" id="LKCM01000280">
    <property type="protein sequence ID" value="KPQ41989.1"/>
    <property type="molecule type" value="Genomic_DNA"/>
</dbReference>
<dbReference type="Proteomes" id="UP000050360">
    <property type="component" value="Unassembled WGS sequence"/>
</dbReference>
<sequence>MLIHKILCLPENENICFVEESFASLKNNTLTLQYLGNIRKDPDALVSGIKDENDNVIGLVLINPESEESESFHAIFTNIISSRPVPNNSSMIFSGIVKDMKLQNSYNTTIREFSEAVYEYFSIELVSRHLCENCHVNKEPYNMVYIESRNARLKGILDKYRLEGSILEICCGNGMSTLPLHNMGYDPLSIDYDKCQICQGLEHSVLDPKRTIVIDATRLSEFFNINSFDTIVGFMLGTIYPFNKSIWEKMMVESVSILKPRGMILLTVNKKEEIEILKNALEINGIRGQLIDNTDSKGIYDQWVYAGTKE</sequence>
<keyword evidence="1" id="KW-0808">Transferase</keyword>
<proteinExistence type="predicted"/>
<comment type="caution">
    <text evidence="1">The sequence shown here is derived from an EMBL/GenBank/DDBJ whole genome shotgun (WGS) entry which is preliminary data.</text>
</comment>
<dbReference type="GO" id="GO:0032259">
    <property type="term" value="P:methylation"/>
    <property type="evidence" value="ECO:0007669"/>
    <property type="project" value="UniProtKB-KW"/>
</dbReference>
<dbReference type="AlphaFoldDB" id="A0A0P8A1U9"/>
<dbReference type="GO" id="GO:0008168">
    <property type="term" value="F:methyltransferase activity"/>
    <property type="evidence" value="ECO:0007669"/>
    <property type="project" value="UniProtKB-KW"/>
</dbReference>
<dbReference type="Gene3D" id="3.40.50.150">
    <property type="entry name" value="Vaccinia Virus protein VP39"/>
    <property type="match status" value="1"/>
</dbReference>
<dbReference type="SUPFAM" id="SSF53335">
    <property type="entry name" value="S-adenosyl-L-methionine-dependent methyltransferases"/>
    <property type="match status" value="1"/>
</dbReference>
<evidence type="ECO:0000313" key="1">
    <source>
        <dbReference type="EMBL" id="KPQ41989.1"/>
    </source>
</evidence>